<accession>A0ABW3HAI0</accession>
<evidence type="ECO:0000313" key="2">
    <source>
        <dbReference type="EMBL" id="MFD0947710.1"/>
    </source>
</evidence>
<dbReference type="EMBL" id="JBHTJG010000008">
    <property type="protein sequence ID" value="MFD0947710.1"/>
    <property type="molecule type" value="Genomic_DNA"/>
</dbReference>
<dbReference type="RefSeq" id="WP_264945456.1">
    <property type="nucleotide sequence ID" value="NZ_JAPDRA010000008.1"/>
</dbReference>
<name>A0ABW3HAI0_9SPHN</name>
<evidence type="ECO:0000313" key="3">
    <source>
        <dbReference type="Proteomes" id="UP001596977"/>
    </source>
</evidence>
<protein>
    <submittedName>
        <fullName evidence="2">Uncharacterized protein</fullName>
    </submittedName>
</protein>
<sequence>MSPTTDFRVTWRPAGDRSGHRPAPPGPPRTNARRPSRADRFHEKVMVPTDGAPSNQNRDSNPVPIKDSNELFRTLDQWNDILDGLKKSKAVEALGLLPQSKARSTPPVRRRRKIGGAK</sequence>
<feature type="compositionally biased region" description="Basic residues" evidence="1">
    <location>
        <begin position="108"/>
        <end position="118"/>
    </location>
</feature>
<comment type="caution">
    <text evidence="2">The sequence shown here is derived from an EMBL/GenBank/DDBJ whole genome shotgun (WGS) entry which is preliminary data.</text>
</comment>
<dbReference type="Proteomes" id="UP001596977">
    <property type="component" value="Unassembled WGS sequence"/>
</dbReference>
<feature type="region of interest" description="Disordered" evidence="1">
    <location>
        <begin position="98"/>
        <end position="118"/>
    </location>
</feature>
<feature type="region of interest" description="Disordered" evidence="1">
    <location>
        <begin position="1"/>
        <end position="67"/>
    </location>
</feature>
<gene>
    <name evidence="2" type="ORF">ACFQ1E_15285</name>
</gene>
<organism evidence="2 3">
    <name type="scientific">Sphingomonas canadensis</name>
    <dbReference type="NCBI Taxonomy" id="1219257"/>
    <lineage>
        <taxon>Bacteria</taxon>
        <taxon>Pseudomonadati</taxon>
        <taxon>Pseudomonadota</taxon>
        <taxon>Alphaproteobacteria</taxon>
        <taxon>Sphingomonadales</taxon>
        <taxon>Sphingomonadaceae</taxon>
        <taxon>Sphingomonas</taxon>
    </lineage>
</organism>
<evidence type="ECO:0000256" key="1">
    <source>
        <dbReference type="SAM" id="MobiDB-lite"/>
    </source>
</evidence>
<reference evidence="3" key="1">
    <citation type="journal article" date="2019" name="Int. J. Syst. Evol. Microbiol.">
        <title>The Global Catalogue of Microorganisms (GCM) 10K type strain sequencing project: providing services to taxonomists for standard genome sequencing and annotation.</title>
        <authorList>
            <consortium name="The Broad Institute Genomics Platform"/>
            <consortium name="The Broad Institute Genome Sequencing Center for Infectious Disease"/>
            <person name="Wu L."/>
            <person name="Ma J."/>
        </authorList>
    </citation>
    <scope>NUCLEOTIDE SEQUENCE [LARGE SCALE GENOMIC DNA]</scope>
    <source>
        <strain evidence="3">CCUG 62982</strain>
    </source>
</reference>
<proteinExistence type="predicted"/>
<feature type="compositionally biased region" description="Basic and acidic residues" evidence="1">
    <location>
        <begin position="36"/>
        <end position="45"/>
    </location>
</feature>
<keyword evidence="3" id="KW-1185">Reference proteome</keyword>